<dbReference type="SUPFAM" id="SSF69593">
    <property type="entry name" value="Glycerol-3-phosphate (1)-acyltransferase"/>
    <property type="match status" value="1"/>
</dbReference>
<protein>
    <submittedName>
        <fullName evidence="2">Phospholipid/glycerol acyltransferase</fullName>
    </submittedName>
</protein>
<proteinExistence type="predicted"/>
<dbReference type="GO" id="GO:0016746">
    <property type="term" value="F:acyltransferase activity"/>
    <property type="evidence" value="ECO:0007669"/>
    <property type="project" value="UniProtKB-KW"/>
</dbReference>
<sequence>MKRYNLHAVNAEKIPDPPFLLVGNHAYFIDAALIEAFVSYPIVWAVAAGNFRLPLAASILKAADAIEKRKGVPDVAAMRKILRVLKDGGIIGLMPEGSVTWDGEFGEVPPGTEKFLDRVDVPVVAARMNGGYLTRPRWADHHRWGRIEIAFEVFRGSEALDFLSHSSDWEWQREKKIVFKGRKRASGIERIAWFCERCGGFRTISARGDEAVCAECGAALTVDEYGYVSGRSVPEVLKVQRELLAAYLAREGSLKVGPGEAVILNTLTEGTEKVRGEVSIDGLELRVGERSYRLENVRGFSTYLKRLNEFNYDRDVVRLKTEHSSYLLYCAHRILAGPEASTL</sequence>
<evidence type="ECO:0000259" key="1">
    <source>
        <dbReference type="SMART" id="SM00563"/>
    </source>
</evidence>
<dbReference type="Proteomes" id="UP000250796">
    <property type="component" value="Chromosome MESINF"/>
</dbReference>
<keyword evidence="3" id="KW-1185">Reference proteome</keyword>
<accession>A0A7Z7LEV9</accession>
<dbReference type="AlphaFoldDB" id="A0A7Z7LEV9"/>
<name>A0A7Z7LEV9_9BACT</name>
<dbReference type="InterPro" id="IPR002123">
    <property type="entry name" value="Plipid/glycerol_acylTrfase"/>
</dbReference>
<gene>
    <name evidence="2" type="ORF">MESINF_0636</name>
</gene>
<feature type="domain" description="Phospholipid/glycerol acyltransferase" evidence="1">
    <location>
        <begin position="19"/>
        <end position="131"/>
    </location>
</feature>
<dbReference type="EMBL" id="LS974202">
    <property type="protein sequence ID" value="SSC12085.1"/>
    <property type="molecule type" value="Genomic_DNA"/>
</dbReference>
<keyword evidence="2" id="KW-0808">Transferase</keyword>
<dbReference type="KEGG" id="minf:MESINF_0636"/>
<dbReference type="CDD" id="cd07989">
    <property type="entry name" value="LPLAT_AGPAT-like"/>
    <property type="match status" value="1"/>
</dbReference>
<keyword evidence="2" id="KW-0012">Acyltransferase</keyword>
<dbReference type="SMART" id="SM00563">
    <property type="entry name" value="PlsC"/>
    <property type="match status" value="1"/>
</dbReference>
<dbReference type="Pfam" id="PF01553">
    <property type="entry name" value="Acyltransferase"/>
    <property type="match status" value="1"/>
</dbReference>
<reference evidence="2 3" key="1">
    <citation type="submission" date="2017-01" db="EMBL/GenBank/DDBJ databases">
        <authorList>
            <person name="Erauso G."/>
        </authorList>
    </citation>
    <scope>NUCLEOTIDE SEQUENCE [LARGE SCALE GENOMIC DNA]</scope>
    <source>
        <strain evidence="2">MESINF1</strain>
    </source>
</reference>
<evidence type="ECO:0000313" key="3">
    <source>
        <dbReference type="Proteomes" id="UP000250796"/>
    </source>
</evidence>
<evidence type="ECO:0000313" key="2">
    <source>
        <dbReference type="EMBL" id="SSC12085.1"/>
    </source>
</evidence>
<organism evidence="2 3">
    <name type="scientific">Mesotoga infera</name>
    <dbReference type="NCBI Taxonomy" id="1236046"/>
    <lineage>
        <taxon>Bacteria</taxon>
        <taxon>Thermotogati</taxon>
        <taxon>Thermotogota</taxon>
        <taxon>Thermotogae</taxon>
        <taxon>Kosmotogales</taxon>
        <taxon>Kosmotogaceae</taxon>
        <taxon>Mesotoga</taxon>
    </lineage>
</organism>